<organism evidence="9">
    <name type="scientific">Lichtheimia ramosa</name>
    <dbReference type="NCBI Taxonomy" id="688394"/>
    <lineage>
        <taxon>Eukaryota</taxon>
        <taxon>Fungi</taxon>
        <taxon>Fungi incertae sedis</taxon>
        <taxon>Mucoromycota</taxon>
        <taxon>Mucoromycotina</taxon>
        <taxon>Mucoromycetes</taxon>
        <taxon>Mucorales</taxon>
        <taxon>Lichtheimiaceae</taxon>
        <taxon>Lichtheimia</taxon>
    </lineage>
</organism>
<dbReference type="SUPFAM" id="SSF53474">
    <property type="entry name" value="alpha/beta-Hydrolases"/>
    <property type="match status" value="1"/>
</dbReference>
<evidence type="ECO:0000256" key="1">
    <source>
        <dbReference type="ARBA" id="ARBA00006499"/>
    </source>
</evidence>
<dbReference type="GO" id="GO:0008474">
    <property type="term" value="F:palmitoyl-(protein) hydrolase activity"/>
    <property type="evidence" value="ECO:0007669"/>
    <property type="project" value="UniProtKB-EC"/>
</dbReference>
<dbReference type="PANTHER" id="PTHR10655">
    <property type="entry name" value="LYSOPHOSPHOLIPASE-RELATED"/>
    <property type="match status" value="1"/>
</dbReference>
<dbReference type="EMBL" id="LK023313">
    <property type="protein sequence ID" value="CDS02749.1"/>
    <property type="molecule type" value="Genomic_DNA"/>
</dbReference>
<name>A0A077W8E2_9FUNG</name>
<evidence type="ECO:0000313" key="9">
    <source>
        <dbReference type="EMBL" id="CDS02749.1"/>
    </source>
</evidence>
<evidence type="ECO:0000259" key="8">
    <source>
        <dbReference type="Pfam" id="PF02230"/>
    </source>
</evidence>
<protein>
    <recommendedName>
        <fullName evidence="3">Acyl-protein thioesterase 1</fullName>
        <ecNumber evidence="2">3.1.2.22</ecNumber>
    </recommendedName>
    <alternativeName>
        <fullName evidence="6">Palmitoyl-protein hydrolase</fullName>
    </alternativeName>
</protein>
<dbReference type="PANTHER" id="PTHR10655:SF17">
    <property type="entry name" value="LYSOPHOSPHOLIPASE-LIKE PROTEIN 1"/>
    <property type="match status" value="1"/>
</dbReference>
<evidence type="ECO:0000256" key="6">
    <source>
        <dbReference type="ARBA" id="ARBA00031195"/>
    </source>
</evidence>
<evidence type="ECO:0000256" key="5">
    <source>
        <dbReference type="ARBA" id="ARBA00029392"/>
    </source>
</evidence>
<dbReference type="GO" id="GO:0052689">
    <property type="term" value="F:carboxylic ester hydrolase activity"/>
    <property type="evidence" value="ECO:0007669"/>
    <property type="project" value="TreeGrafter"/>
</dbReference>
<gene>
    <name evidence="9" type="ORF">LRAMOSA00153</name>
</gene>
<keyword evidence="4" id="KW-0378">Hydrolase</keyword>
<dbReference type="Pfam" id="PF02230">
    <property type="entry name" value="Abhydrolase_2"/>
    <property type="match status" value="1"/>
</dbReference>
<evidence type="ECO:0000256" key="2">
    <source>
        <dbReference type="ARBA" id="ARBA00012423"/>
    </source>
</evidence>
<feature type="domain" description="Phospholipase/carboxylesterase/thioesterase" evidence="8">
    <location>
        <begin position="8"/>
        <end position="223"/>
    </location>
</feature>
<dbReference type="GO" id="GO:0005737">
    <property type="term" value="C:cytoplasm"/>
    <property type="evidence" value="ECO:0007669"/>
    <property type="project" value="TreeGrafter"/>
</dbReference>
<reference evidence="9" key="1">
    <citation type="journal article" date="2014" name="Genome Announc.">
        <title>De novo whole-genome sequence and genome annotation of Lichtheimia ramosa.</title>
        <authorList>
            <person name="Linde J."/>
            <person name="Schwartze V."/>
            <person name="Binder U."/>
            <person name="Lass-Florl C."/>
            <person name="Voigt K."/>
            <person name="Horn F."/>
        </authorList>
    </citation>
    <scope>NUCLEOTIDE SEQUENCE</scope>
    <source>
        <strain evidence="9">JMRC FSU:6197</strain>
    </source>
</reference>
<comment type="similarity">
    <text evidence="1">Belongs to the AB hydrolase superfamily. AB hydrolase 2 family.</text>
</comment>
<comment type="function">
    <text evidence="5">Hydrolyzes fatty acids from S-acylated cysteine residues in proteins with a strong preference for palmitoylated G-alpha proteins over other acyl substrates. Mediates the deacylation of G-alpha proteins such as GPA1 in vivo, but has weak or no activity toward palmitoylated Ras proteins. Has weak lysophospholipase activity in vitro; however such activity may not exist in vivo.</text>
</comment>
<dbReference type="InterPro" id="IPR029058">
    <property type="entry name" value="AB_hydrolase_fold"/>
</dbReference>
<evidence type="ECO:0000256" key="7">
    <source>
        <dbReference type="ARBA" id="ARBA00047337"/>
    </source>
</evidence>
<evidence type="ECO:0000256" key="4">
    <source>
        <dbReference type="ARBA" id="ARBA00022801"/>
    </source>
</evidence>
<dbReference type="AlphaFoldDB" id="A0A077W8E2"/>
<dbReference type="Gene3D" id="3.40.50.1820">
    <property type="entry name" value="alpha/beta hydrolase"/>
    <property type="match status" value="1"/>
</dbReference>
<proteinExistence type="inferred from homology"/>
<evidence type="ECO:0000256" key="3">
    <source>
        <dbReference type="ARBA" id="ARBA00014923"/>
    </source>
</evidence>
<dbReference type="EC" id="3.1.2.22" evidence="2"/>
<accession>A0A077W8E2</accession>
<sequence>MASPLRTVVVNPTAEHSATVIFLHGLGDSGIGWLFLAETIAPMLPHVKWILPDAPMRPLEANDNLPTPAWFNIPSFLKSANVEKVDEQGMVDSVNAVNALIEKEVNDTGIPSDRIVLGGFSQGCVIALLTGYLTKHKLAGVIGCSGWLGVLSIMEKNASDVNKGTPFLLCHGEEDLVVKPKYGQASTKYLNKVGHNATFKLYPGLGHAAAPNEVADIAAFLKEQLPPQPVKSKL</sequence>
<dbReference type="InterPro" id="IPR003140">
    <property type="entry name" value="PLipase/COase/thioEstase"/>
</dbReference>
<dbReference type="OrthoDB" id="2418081at2759"/>
<dbReference type="InterPro" id="IPR050565">
    <property type="entry name" value="LYPA1-2/EST-like"/>
</dbReference>
<comment type="catalytic activity">
    <reaction evidence="7">
        <text>S-hexadecanoyl-L-cysteinyl-[protein] + H2O = L-cysteinyl-[protein] + hexadecanoate + H(+)</text>
        <dbReference type="Rhea" id="RHEA:19233"/>
        <dbReference type="Rhea" id="RHEA-COMP:10131"/>
        <dbReference type="Rhea" id="RHEA-COMP:11032"/>
        <dbReference type="ChEBI" id="CHEBI:7896"/>
        <dbReference type="ChEBI" id="CHEBI:15377"/>
        <dbReference type="ChEBI" id="CHEBI:15378"/>
        <dbReference type="ChEBI" id="CHEBI:29950"/>
        <dbReference type="ChEBI" id="CHEBI:74151"/>
        <dbReference type="EC" id="3.1.2.22"/>
    </reaction>
</comment>